<evidence type="ECO:0008006" key="18">
    <source>
        <dbReference type="Google" id="ProtNLM"/>
    </source>
</evidence>
<evidence type="ECO:0000256" key="13">
    <source>
        <dbReference type="PIRSR" id="PIRSR602403-1"/>
    </source>
</evidence>
<organism evidence="16 17">
    <name type="scientific">Marasmius oreades</name>
    <name type="common">fairy-ring Marasmius</name>
    <dbReference type="NCBI Taxonomy" id="181124"/>
    <lineage>
        <taxon>Eukaryota</taxon>
        <taxon>Fungi</taxon>
        <taxon>Dikarya</taxon>
        <taxon>Basidiomycota</taxon>
        <taxon>Agaricomycotina</taxon>
        <taxon>Agaricomycetes</taxon>
        <taxon>Agaricomycetidae</taxon>
        <taxon>Agaricales</taxon>
        <taxon>Marasmiineae</taxon>
        <taxon>Marasmiaceae</taxon>
        <taxon>Marasmius</taxon>
    </lineage>
</organism>
<dbReference type="InterPro" id="IPR017972">
    <property type="entry name" value="Cyt_P450_CS"/>
</dbReference>
<dbReference type="KEGG" id="more:E1B28_007249"/>
<comment type="similarity">
    <text evidence="4 14">Belongs to the cytochrome P450 family.</text>
</comment>
<feature type="chain" id="PRO_5040330780" description="Cytochrome P450" evidence="15">
    <location>
        <begin position="25"/>
        <end position="502"/>
    </location>
</feature>
<evidence type="ECO:0000256" key="14">
    <source>
        <dbReference type="RuleBase" id="RU000461"/>
    </source>
</evidence>
<keyword evidence="8" id="KW-1133">Transmembrane helix</keyword>
<evidence type="ECO:0000256" key="2">
    <source>
        <dbReference type="ARBA" id="ARBA00004370"/>
    </source>
</evidence>
<dbReference type="PROSITE" id="PS00086">
    <property type="entry name" value="CYTOCHROME_P450"/>
    <property type="match status" value="1"/>
</dbReference>
<sequence length="502" mass="56280">MGSISTLNTVILLVFLYVTARSLGRKSLDRFPGPFLARWTTLYRMYYDLVKRGEWVEHIRKLHIIYGPIVRVGPNELHFSNPEAYNEIYAVGSKFSKDEATYKPILGRGHVFAIIDPHEAMTRRAMVLPYFSRRSTLDRERVLKQKVDEFVDMLVNNHGGGQSPLNLQETLRSFVGGLVPSFCFPDVDQYAELASSGLVSKVTEVPSGMFPWMFVKNLPVAVNQVLQHLADTSKVLVASGEYSRVKELQAYGILIDDALDSPLSDVDEGNENLCHPLLKRSINNRPEPARNWLLSESLNVKYAGIDTTPNAAFVTIRGALADESIRKQLIQELTDVWPDLGGMAPGVLVLEKLPYLTAVIKEGIRLSIGIVSPMNRIVGPEDTMISGVSIPAGTTVGMAHSILHLNPDIFPNPHIFKPERWLQADSQRIDKYFVAFGRGPRSCIGIHLAWSILYLSVANIFRRLDLFPTSMDDLHSSFRIKDEFVSVYEGKPIHIHAEAKKN</sequence>
<dbReference type="RefSeq" id="XP_043010053.1">
    <property type="nucleotide sequence ID" value="XM_043151971.1"/>
</dbReference>
<dbReference type="GO" id="GO:0016705">
    <property type="term" value="F:oxidoreductase activity, acting on paired donors, with incorporation or reduction of molecular oxygen"/>
    <property type="evidence" value="ECO:0007669"/>
    <property type="project" value="InterPro"/>
</dbReference>
<keyword evidence="10 13" id="KW-0408">Iron</keyword>
<dbReference type="GO" id="GO:0004497">
    <property type="term" value="F:monooxygenase activity"/>
    <property type="evidence" value="ECO:0007669"/>
    <property type="project" value="UniProtKB-KW"/>
</dbReference>
<comment type="caution">
    <text evidence="16">The sequence shown here is derived from an EMBL/GenBank/DDBJ whole genome shotgun (WGS) entry which is preliminary data.</text>
</comment>
<dbReference type="PANTHER" id="PTHR24305">
    <property type="entry name" value="CYTOCHROME P450"/>
    <property type="match status" value="1"/>
</dbReference>
<evidence type="ECO:0000256" key="4">
    <source>
        <dbReference type="ARBA" id="ARBA00010617"/>
    </source>
</evidence>
<keyword evidence="12" id="KW-0472">Membrane</keyword>
<dbReference type="GO" id="GO:0020037">
    <property type="term" value="F:heme binding"/>
    <property type="evidence" value="ECO:0007669"/>
    <property type="project" value="InterPro"/>
</dbReference>
<keyword evidence="17" id="KW-1185">Reference proteome</keyword>
<dbReference type="GO" id="GO:0005506">
    <property type="term" value="F:iron ion binding"/>
    <property type="evidence" value="ECO:0007669"/>
    <property type="project" value="InterPro"/>
</dbReference>
<dbReference type="Proteomes" id="UP001049176">
    <property type="component" value="Chromosome 4"/>
</dbReference>
<evidence type="ECO:0000256" key="10">
    <source>
        <dbReference type="ARBA" id="ARBA00023004"/>
    </source>
</evidence>
<evidence type="ECO:0000313" key="16">
    <source>
        <dbReference type="EMBL" id="KAG7093583.1"/>
    </source>
</evidence>
<evidence type="ECO:0000256" key="15">
    <source>
        <dbReference type="SAM" id="SignalP"/>
    </source>
</evidence>
<dbReference type="InterPro" id="IPR001128">
    <property type="entry name" value="Cyt_P450"/>
</dbReference>
<evidence type="ECO:0000256" key="8">
    <source>
        <dbReference type="ARBA" id="ARBA00022989"/>
    </source>
</evidence>
<dbReference type="Gene3D" id="1.10.630.10">
    <property type="entry name" value="Cytochrome P450"/>
    <property type="match status" value="1"/>
</dbReference>
<evidence type="ECO:0000256" key="12">
    <source>
        <dbReference type="ARBA" id="ARBA00023136"/>
    </source>
</evidence>
<keyword evidence="6" id="KW-0812">Transmembrane</keyword>
<accession>A0A9P7S2Z4</accession>
<keyword evidence="5 13" id="KW-0349">Heme</keyword>
<keyword evidence="7 13" id="KW-0479">Metal-binding</keyword>
<dbReference type="InterPro" id="IPR002403">
    <property type="entry name" value="Cyt_P450_E_grp-IV"/>
</dbReference>
<dbReference type="SUPFAM" id="SSF48264">
    <property type="entry name" value="Cytochrome P450"/>
    <property type="match status" value="1"/>
</dbReference>
<evidence type="ECO:0000256" key="9">
    <source>
        <dbReference type="ARBA" id="ARBA00023002"/>
    </source>
</evidence>
<feature type="binding site" description="axial binding residue" evidence="13">
    <location>
        <position position="443"/>
    </location>
    <ligand>
        <name>heme</name>
        <dbReference type="ChEBI" id="CHEBI:30413"/>
    </ligand>
    <ligandPart>
        <name>Fe</name>
        <dbReference type="ChEBI" id="CHEBI:18248"/>
    </ligandPart>
</feature>
<dbReference type="PRINTS" id="PR00465">
    <property type="entry name" value="EP450IV"/>
</dbReference>
<evidence type="ECO:0000256" key="7">
    <source>
        <dbReference type="ARBA" id="ARBA00022723"/>
    </source>
</evidence>
<comment type="cofactor">
    <cofactor evidence="1 13">
        <name>heme</name>
        <dbReference type="ChEBI" id="CHEBI:30413"/>
    </cofactor>
</comment>
<dbReference type="GO" id="GO:0016020">
    <property type="term" value="C:membrane"/>
    <property type="evidence" value="ECO:0007669"/>
    <property type="project" value="UniProtKB-SubCell"/>
</dbReference>
<proteinExistence type="inferred from homology"/>
<comment type="pathway">
    <text evidence="3">Secondary metabolite biosynthesis; terpenoid biosynthesis.</text>
</comment>
<dbReference type="InterPro" id="IPR036396">
    <property type="entry name" value="Cyt_P450_sf"/>
</dbReference>
<comment type="subcellular location">
    <subcellularLocation>
        <location evidence="2">Membrane</location>
    </subcellularLocation>
</comment>
<dbReference type="InterPro" id="IPR050121">
    <property type="entry name" value="Cytochrome_P450_monoxygenase"/>
</dbReference>
<feature type="signal peptide" evidence="15">
    <location>
        <begin position="1"/>
        <end position="24"/>
    </location>
</feature>
<evidence type="ECO:0000313" key="17">
    <source>
        <dbReference type="Proteomes" id="UP001049176"/>
    </source>
</evidence>
<name>A0A9P7S2Z4_9AGAR</name>
<dbReference type="GeneID" id="66076325"/>
<evidence type="ECO:0000256" key="1">
    <source>
        <dbReference type="ARBA" id="ARBA00001971"/>
    </source>
</evidence>
<evidence type="ECO:0000256" key="6">
    <source>
        <dbReference type="ARBA" id="ARBA00022692"/>
    </source>
</evidence>
<dbReference type="PANTHER" id="PTHR24305:SF166">
    <property type="entry name" value="CYTOCHROME P450 12A4, MITOCHONDRIAL-RELATED"/>
    <property type="match status" value="1"/>
</dbReference>
<dbReference type="CDD" id="cd11062">
    <property type="entry name" value="CYP58-like"/>
    <property type="match status" value="1"/>
</dbReference>
<dbReference type="EMBL" id="CM032184">
    <property type="protein sequence ID" value="KAG7093583.1"/>
    <property type="molecule type" value="Genomic_DNA"/>
</dbReference>
<keyword evidence="11 14" id="KW-0503">Monooxygenase</keyword>
<reference evidence="16" key="1">
    <citation type="journal article" date="2021" name="Genome Biol. Evol.">
        <title>The assembled and annotated genome of the fairy-ring fungus Marasmius oreades.</title>
        <authorList>
            <person name="Hiltunen M."/>
            <person name="Ament-Velasquez S.L."/>
            <person name="Johannesson H."/>
        </authorList>
    </citation>
    <scope>NUCLEOTIDE SEQUENCE</scope>
    <source>
        <strain evidence="16">03SP1</strain>
    </source>
</reference>
<evidence type="ECO:0000256" key="11">
    <source>
        <dbReference type="ARBA" id="ARBA00023033"/>
    </source>
</evidence>
<evidence type="ECO:0000256" key="3">
    <source>
        <dbReference type="ARBA" id="ARBA00004721"/>
    </source>
</evidence>
<evidence type="ECO:0000256" key="5">
    <source>
        <dbReference type="ARBA" id="ARBA00022617"/>
    </source>
</evidence>
<dbReference type="Pfam" id="PF00067">
    <property type="entry name" value="p450"/>
    <property type="match status" value="1"/>
</dbReference>
<gene>
    <name evidence="16" type="ORF">E1B28_007249</name>
</gene>
<dbReference type="OrthoDB" id="1470350at2759"/>
<keyword evidence="9 14" id="KW-0560">Oxidoreductase</keyword>
<dbReference type="AlphaFoldDB" id="A0A9P7S2Z4"/>
<keyword evidence="15" id="KW-0732">Signal</keyword>
<protein>
    <recommendedName>
        <fullName evidence="18">Cytochrome P450</fullName>
    </recommendedName>
</protein>